<dbReference type="FunFam" id="3.10.20.90:FF:000050">
    <property type="entry name" value="Ubiquitin carboxyl-terminal hydrolase 13"/>
    <property type="match status" value="1"/>
</dbReference>
<dbReference type="AlphaFoldDB" id="A0A2P6QK79"/>
<evidence type="ECO:0000256" key="5">
    <source>
        <dbReference type="ARBA" id="ARBA00022807"/>
    </source>
</evidence>
<sequence>MVNPEPQTPYRLDYNANFRDWRTKLDSVLDQNQVKYVLTEPKPPEPTGATPQNDVARHQKWLLDDFTARHVILGALHERVYVSYHRHKTASSLLEALTAHFTKPSMSRRLVKFRRYMEHRLAEGKSVYEHVSEMGSMAAALESEGVRVSEELQVLMLMNSLPDRWDETVGGLIVNMDVDGPDEMGLDKVSKRLIDLVLKKDQEDNPHLYATIKVAREEDLVEQIGKDFYFDLVDHEKVRSFCILKETPFYRFKEEVAKEFGIPVQYQRYWRWMKRQNNTYRPGYPLTLMEETVSVKELIDNRSEVNLFLEVELGLDLHPIAPPDKTRDVILLFFKLYDPEIEELRYVGRLFVNLTGKPTEILSKLNKFAGYALDQEIDLYEEYKFQPTVVCDLIDKNLTFRASQLEDGDIVCFQKPTPVEIGVCSLYRNVQTFLDSVPIPHSSRSEANTSVAFYVRGRGRRRGRGRGRGRSSLGLFTGRGRGRGMSNGSGLEPPARETTIDNERGREEV</sequence>
<evidence type="ECO:0000256" key="2">
    <source>
        <dbReference type="ARBA" id="ARBA00022670"/>
    </source>
</evidence>
<feature type="compositionally biased region" description="Gly residues" evidence="6">
    <location>
        <begin position="477"/>
        <end position="487"/>
    </location>
</feature>
<evidence type="ECO:0000256" key="1">
    <source>
        <dbReference type="ARBA" id="ARBA00009085"/>
    </source>
</evidence>
<dbReference type="OrthoDB" id="1194001at2759"/>
<reference evidence="8 9" key="1">
    <citation type="journal article" date="2018" name="Nat. Genet.">
        <title>The Rosa genome provides new insights in the design of modern roses.</title>
        <authorList>
            <person name="Bendahmane M."/>
        </authorList>
    </citation>
    <scope>NUCLEOTIDE SEQUENCE [LARGE SCALE GENOMIC DNA]</scope>
    <source>
        <strain evidence="9">cv. Old Blush</strain>
    </source>
</reference>
<accession>A0A2P6QK79</accession>
<feature type="compositionally biased region" description="Basic and acidic residues" evidence="6">
    <location>
        <begin position="494"/>
        <end position="509"/>
    </location>
</feature>
<gene>
    <name evidence="8" type="ORF">RchiOBHm_Chr5g0070531</name>
</gene>
<dbReference type="Pfam" id="PF14223">
    <property type="entry name" value="Retrotran_gag_2"/>
    <property type="match status" value="1"/>
</dbReference>
<evidence type="ECO:0000256" key="6">
    <source>
        <dbReference type="SAM" id="MobiDB-lite"/>
    </source>
</evidence>
<dbReference type="Proteomes" id="UP000238479">
    <property type="component" value="Chromosome 5"/>
</dbReference>
<dbReference type="GO" id="GO:0006508">
    <property type="term" value="P:proteolysis"/>
    <property type="evidence" value="ECO:0007669"/>
    <property type="project" value="UniProtKB-KW"/>
</dbReference>
<keyword evidence="3" id="KW-0833">Ubl conjugation pathway</keyword>
<dbReference type="InterPro" id="IPR024729">
    <property type="entry name" value="USP7_ICP0-binding_dom"/>
</dbReference>
<keyword evidence="2" id="KW-0645">Protease</keyword>
<organism evidence="8 9">
    <name type="scientific">Rosa chinensis</name>
    <name type="common">China rose</name>
    <dbReference type="NCBI Taxonomy" id="74649"/>
    <lineage>
        <taxon>Eukaryota</taxon>
        <taxon>Viridiplantae</taxon>
        <taxon>Streptophyta</taxon>
        <taxon>Embryophyta</taxon>
        <taxon>Tracheophyta</taxon>
        <taxon>Spermatophyta</taxon>
        <taxon>Magnoliopsida</taxon>
        <taxon>eudicotyledons</taxon>
        <taxon>Gunneridae</taxon>
        <taxon>Pentapetalae</taxon>
        <taxon>rosids</taxon>
        <taxon>fabids</taxon>
        <taxon>Rosales</taxon>
        <taxon>Rosaceae</taxon>
        <taxon>Rosoideae</taxon>
        <taxon>Rosoideae incertae sedis</taxon>
        <taxon>Rosa</taxon>
    </lineage>
</organism>
<dbReference type="EMBL" id="PDCK01000043">
    <property type="protein sequence ID" value="PRQ34575.1"/>
    <property type="molecule type" value="Genomic_DNA"/>
</dbReference>
<feature type="region of interest" description="Disordered" evidence="6">
    <location>
        <begin position="458"/>
        <end position="509"/>
    </location>
</feature>
<keyword evidence="9" id="KW-1185">Reference proteome</keyword>
<comment type="similarity">
    <text evidence="1">Belongs to the peptidase C19 family.</text>
</comment>
<keyword evidence="5" id="KW-0788">Thiol protease</keyword>
<feature type="compositionally biased region" description="Basic residues" evidence="6">
    <location>
        <begin position="458"/>
        <end position="469"/>
    </location>
</feature>
<name>A0A2P6QK79_ROSCH</name>
<evidence type="ECO:0000259" key="7">
    <source>
        <dbReference type="Pfam" id="PF12436"/>
    </source>
</evidence>
<feature type="domain" description="Ubiquitin carboxyl-terminal hydrolase 7 ICP0-binding" evidence="7">
    <location>
        <begin position="267"/>
        <end position="436"/>
    </location>
</feature>
<evidence type="ECO:0000256" key="4">
    <source>
        <dbReference type="ARBA" id="ARBA00022801"/>
    </source>
</evidence>
<evidence type="ECO:0000256" key="3">
    <source>
        <dbReference type="ARBA" id="ARBA00022786"/>
    </source>
</evidence>
<proteinExistence type="inferred from homology"/>
<protein>
    <submittedName>
        <fullName evidence="8">Putative ubiquitinyl hydrolase 1</fullName>
        <ecNumber evidence="8">3.4.19.12</ecNumber>
    </submittedName>
</protein>
<dbReference type="STRING" id="74649.A0A2P6QK79"/>
<dbReference type="Pfam" id="PF12436">
    <property type="entry name" value="USP7_ICP0_bdg"/>
    <property type="match status" value="1"/>
</dbReference>
<keyword evidence="4 8" id="KW-0378">Hydrolase</keyword>
<dbReference type="Gramene" id="PRQ34575">
    <property type="protein sequence ID" value="PRQ34575"/>
    <property type="gene ID" value="RchiOBHm_Chr5g0070531"/>
</dbReference>
<dbReference type="EC" id="3.4.19.12" evidence="8"/>
<evidence type="ECO:0000313" key="9">
    <source>
        <dbReference type="Proteomes" id="UP000238479"/>
    </source>
</evidence>
<dbReference type="GO" id="GO:0005634">
    <property type="term" value="C:nucleus"/>
    <property type="evidence" value="ECO:0007669"/>
    <property type="project" value="UniProtKB-ARBA"/>
</dbReference>
<dbReference type="GO" id="GO:0004843">
    <property type="term" value="F:cysteine-type deubiquitinase activity"/>
    <property type="evidence" value="ECO:0007669"/>
    <property type="project" value="UniProtKB-EC"/>
</dbReference>
<evidence type="ECO:0000313" key="8">
    <source>
        <dbReference type="EMBL" id="PRQ34575.1"/>
    </source>
</evidence>
<dbReference type="Gene3D" id="3.10.20.90">
    <property type="entry name" value="Phosphatidylinositol 3-kinase Catalytic Subunit, Chain A, domain 1"/>
    <property type="match status" value="1"/>
</dbReference>
<comment type="caution">
    <text evidence="8">The sequence shown here is derived from an EMBL/GenBank/DDBJ whole genome shotgun (WGS) entry which is preliminary data.</text>
</comment>